<evidence type="ECO:0000313" key="3">
    <source>
        <dbReference type="Proteomes" id="UP000735302"/>
    </source>
</evidence>
<keyword evidence="3" id="KW-1185">Reference proteome</keyword>
<dbReference type="PANTHER" id="PTHR46599:SF3">
    <property type="entry name" value="PIGGYBAC TRANSPOSABLE ELEMENT-DERIVED PROTEIN 4"/>
    <property type="match status" value="1"/>
</dbReference>
<keyword evidence="1" id="KW-0472">Membrane</keyword>
<accession>A0AAV3YZL6</accession>
<reference evidence="2 3" key="1">
    <citation type="journal article" date="2021" name="Elife">
        <title>Chloroplast acquisition without the gene transfer in kleptoplastic sea slugs, Plakobranchus ocellatus.</title>
        <authorList>
            <person name="Maeda T."/>
            <person name="Takahashi S."/>
            <person name="Yoshida T."/>
            <person name="Shimamura S."/>
            <person name="Takaki Y."/>
            <person name="Nagai Y."/>
            <person name="Toyoda A."/>
            <person name="Suzuki Y."/>
            <person name="Arimoto A."/>
            <person name="Ishii H."/>
            <person name="Satoh N."/>
            <person name="Nishiyama T."/>
            <person name="Hasebe M."/>
            <person name="Maruyama T."/>
            <person name="Minagawa J."/>
            <person name="Obokata J."/>
            <person name="Shigenobu S."/>
        </authorList>
    </citation>
    <scope>NUCLEOTIDE SEQUENCE [LARGE SCALE GENOMIC DNA]</scope>
</reference>
<protein>
    <submittedName>
        <fullName evidence="2">PiggyBac transposable element-derived protein 4</fullName>
    </submittedName>
</protein>
<feature type="transmembrane region" description="Helical" evidence="1">
    <location>
        <begin position="18"/>
        <end position="34"/>
    </location>
</feature>
<sequence length="153" mass="17925">MVSYNAFKRHTLKWWKKSFFYMFMLAVLNSFILYKSTAAKKMSHFIFRKELSNQLMQKVPIPLIPAAKLPDVGESVLFCLTARHFPKAIKPKTTSKRPNSQQDCAVCSEPGKRKHTRNECPCCNVGLHIETCFEIFHNRKDYKRSLKRQLPQE</sequence>
<name>A0AAV3YZL6_9GAST</name>
<evidence type="ECO:0000313" key="2">
    <source>
        <dbReference type="EMBL" id="GFN88483.1"/>
    </source>
</evidence>
<dbReference type="AlphaFoldDB" id="A0AAV3YZL6"/>
<dbReference type="PANTHER" id="PTHR46599">
    <property type="entry name" value="PIGGYBAC TRANSPOSABLE ELEMENT-DERIVED PROTEIN 4"/>
    <property type="match status" value="1"/>
</dbReference>
<keyword evidence="1" id="KW-0812">Transmembrane</keyword>
<evidence type="ECO:0000256" key="1">
    <source>
        <dbReference type="SAM" id="Phobius"/>
    </source>
</evidence>
<dbReference type="Proteomes" id="UP000735302">
    <property type="component" value="Unassembled WGS sequence"/>
</dbReference>
<gene>
    <name evidence="2" type="ORF">PoB_001498900</name>
</gene>
<keyword evidence="1" id="KW-1133">Transmembrane helix</keyword>
<organism evidence="2 3">
    <name type="scientific">Plakobranchus ocellatus</name>
    <dbReference type="NCBI Taxonomy" id="259542"/>
    <lineage>
        <taxon>Eukaryota</taxon>
        <taxon>Metazoa</taxon>
        <taxon>Spiralia</taxon>
        <taxon>Lophotrochozoa</taxon>
        <taxon>Mollusca</taxon>
        <taxon>Gastropoda</taxon>
        <taxon>Heterobranchia</taxon>
        <taxon>Euthyneura</taxon>
        <taxon>Panpulmonata</taxon>
        <taxon>Sacoglossa</taxon>
        <taxon>Placobranchoidea</taxon>
        <taxon>Plakobranchidae</taxon>
        <taxon>Plakobranchus</taxon>
    </lineage>
</organism>
<dbReference type="EMBL" id="BLXT01001848">
    <property type="protein sequence ID" value="GFN88483.1"/>
    <property type="molecule type" value="Genomic_DNA"/>
</dbReference>
<proteinExistence type="predicted"/>
<comment type="caution">
    <text evidence="2">The sequence shown here is derived from an EMBL/GenBank/DDBJ whole genome shotgun (WGS) entry which is preliminary data.</text>
</comment>